<dbReference type="Pfam" id="PF12776">
    <property type="entry name" value="Myb_DNA-bind_3"/>
    <property type="match status" value="1"/>
</dbReference>
<dbReference type="EMBL" id="CACSLK010030184">
    <property type="protein sequence ID" value="CAA0837043.1"/>
    <property type="molecule type" value="Genomic_DNA"/>
</dbReference>
<sequence length="261" mass="29497">MERSDQNIRSTRRRRADKGRRSWTKHEEEILIVALKEKKDYSSLVSMLSKTGIGWNDSTKMIEASDEAWASYVKVDQNARLMRYKSWPYYLDWANIFGKDRATGEYAEDIGNAASQAVNDGTGVLPDEVEAGTNLGGDEFDWMTSESESRAEGSTSTMKSKGSKRKSTQLNEDMSSVFRDFCTETGARLREIAQKIGYEYDVSAARKEVYSVVGKILGLNMQEKLVLCKLLVRNTEDLELFFSLPDDAKAEFARMKLAGNI</sequence>
<feature type="domain" description="Myb/SANT-like" evidence="2">
    <location>
        <begin position="38"/>
        <end position="72"/>
    </location>
</feature>
<reference evidence="3" key="1">
    <citation type="submission" date="2019-12" db="EMBL/GenBank/DDBJ databases">
        <authorList>
            <person name="Scholes J."/>
        </authorList>
    </citation>
    <scope>NUCLEOTIDE SEQUENCE</scope>
</reference>
<dbReference type="OrthoDB" id="1748457at2759"/>
<protein>
    <recommendedName>
        <fullName evidence="2">Myb/SANT-like domain-containing protein</fullName>
    </recommendedName>
</protein>
<dbReference type="Proteomes" id="UP001153555">
    <property type="component" value="Unassembled WGS sequence"/>
</dbReference>
<evidence type="ECO:0000256" key="1">
    <source>
        <dbReference type="SAM" id="MobiDB-lite"/>
    </source>
</evidence>
<name>A0A9N7NVM9_STRHE</name>
<feature type="region of interest" description="Disordered" evidence="1">
    <location>
        <begin position="1"/>
        <end position="21"/>
    </location>
</feature>
<feature type="compositionally biased region" description="Basic residues" evidence="1">
    <location>
        <begin position="10"/>
        <end position="21"/>
    </location>
</feature>
<dbReference type="AlphaFoldDB" id="A0A9N7NVM9"/>
<evidence type="ECO:0000313" key="4">
    <source>
        <dbReference type="Proteomes" id="UP001153555"/>
    </source>
</evidence>
<dbReference type="PANTHER" id="PTHR46250:SF15">
    <property type="entry name" value="OS01G0523800 PROTEIN"/>
    <property type="match status" value="1"/>
</dbReference>
<organism evidence="3 4">
    <name type="scientific">Striga hermonthica</name>
    <name type="common">Purple witchweed</name>
    <name type="synonym">Buchnera hermonthica</name>
    <dbReference type="NCBI Taxonomy" id="68872"/>
    <lineage>
        <taxon>Eukaryota</taxon>
        <taxon>Viridiplantae</taxon>
        <taxon>Streptophyta</taxon>
        <taxon>Embryophyta</taxon>
        <taxon>Tracheophyta</taxon>
        <taxon>Spermatophyta</taxon>
        <taxon>Magnoliopsida</taxon>
        <taxon>eudicotyledons</taxon>
        <taxon>Gunneridae</taxon>
        <taxon>Pentapetalae</taxon>
        <taxon>asterids</taxon>
        <taxon>lamiids</taxon>
        <taxon>Lamiales</taxon>
        <taxon>Orobanchaceae</taxon>
        <taxon>Buchnereae</taxon>
        <taxon>Striga</taxon>
    </lineage>
</organism>
<dbReference type="InterPro" id="IPR024752">
    <property type="entry name" value="Myb/SANT-like_dom"/>
</dbReference>
<keyword evidence="4" id="KW-1185">Reference proteome</keyword>
<accession>A0A9N7NVM9</accession>
<feature type="region of interest" description="Disordered" evidence="1">
    <location>
        <begin position="119"/>
        <end position="170"/>
    </location>
</feature>
<gene>
    <name evidence="3" type="ORF">SHERM_04061</name>
</gene>
<evidence type="ECO:0000313" key="3">
    <source>
        <dbReference type="EMBL" id="CAA0837043.1"/>
    </source>
</evidence>
<proteinExistence type="predicted"/>
<dbReference type="PANTHER" id="PTHR46250">
    <property type="entry name" value="MYB/SANT-LIKE DNA-BINDING DOMAIN PROTEIN-RELATED"/>
    <property type="match status" value="1"/>
</dbReference>
<comment type="caution">
    <text evidence="3">The sequence shown here is derived from an EMBL/GenBank/DDBJ whole genome shotgun (WGS) entry which is preliminary data.</text>
</comment>
<evidence type="ECO:0000259" key="2">
    <source>
        <dbReference type="Pfam" id="PF12776"/>
    </source>
</evidence>